<feature type="transmembrane region" description="Helical" evidence="19">
    <location>
        <begin position="145"/>
        <end position="164"/>
    </location>
</feature>
<dbReference type="Proteomes" id="UP000075531">
    <property type="component" value="Unassembled WGS sequence"/>
</dbReference>
<comment type="catalytic activity">
    <reaction evidence="18 19">
        <text>alpha-ribazole 5'-phosphate + adenosylcob(III)inamide-GDP = adenosylcob(III)alamin 5'-phosphate + GMP + H(+)</text>
        <dbReference type="Rhea" id="RHEA:23560"/>
        <dbReference type="ChEBI" id="CHEBI:15378"/>
        <dbReference type="ChEBI" id="CHEBI:57918"/>
        <dbReference type="ChEBI" id="CHEBI:58115"/>
        <dbReference type="ChEBI" id="CHEBI:60487"/>
        <dbReference type="ChEBI" id="CHEBI:60493"/>
        <dbReference type="EC" id="2.7.8.26"/>
    </reaction>
</comment>
<evidence type="ECO:0000256" key="10">
    <source>
        <dbReference type="ARBA" id="ARBA00022692"/>
    </source>
</evidence>
<comment type="catalytic activity">
    <reaction evidence="17 19">
        <text>alpha-ribazole + adenosylcob(III)inamide-GDP = adenosylcob(III)alamin + GMP + H(+)</text>
        <dbReference type="Rhea" id="RHEA:16049"/>
        <dbReference type="ChEBI" id="CHEBI:10329"/>
        <dbReference type="ChEBI" id="CHEBI:15378"/>
        <dbReference type="ChEBI" id="CHEBI:18408"/>
        <dbReference type="ChEBI" id="CHEBI:58115"/>
        <dbReference type="ChEBI" id="CHEBI:60487"/>
        <dbReference type="EC" id="2.7.8.26"/>
    </reaction>
</comment>
<evidence type="ECO:0000256" key="18">
    <source>
        <dbReference type="ARBA" id="ARBA00049504"/>
    </source>
</evidence>
<comment type="function">
    <text evidence="14 19">Joins adenosylcobinamide-GDP and alpha-ribazole to generate adenosylcobalamin (Ado-cobalamin). Also synthesizes adenosylcobalamin 5'-phosphate from adenosylcobinamide-GDP and alpha-ribazole 5'-phosphate.</text>
</comment>
<dbReference type="RefSeq" id="WP_242863863.1">
    <property type="nucleotide sequence ID" value="NZ_LTBA01000004.1"/>
</dbReference>
<protein>
    <recommendedName>
        <fullName evidence="6 19">Adenosylcobinamide-GDP ribazoletransferase</fullName>
        <ecNumber evidence="5 19">2.7.8.26</ecNumber>
    </recommendedName>
    <alternativeName>
        <fullName evidence="16 19">Cobalamin synthase</fullName>
    </alternativeName>
    <alternativeName>
        <fullName evidence="15 19">Cobalamin-5'-phosphate synthase</fullName>
    </alternativeName>
</protein>
<evidence type="ECO:0000256" key="5">
    <source>
        <dbReference type="ARBA" id="ARBA00013200"/>
    </source>
</evidence>
<evidence type="ECO:0000256" key="11">
    <source>
        <dbReference type="ARBA" id="ARBA00022842"/>
    </source>
</evidence>
<feature type="transmembrane region" description="Helical" evidence="19">
    <location>
        <begin position="236"/>
        <end position="254"/>
    </location>
</feature>
<keyword evidence="7 19" id="KW-1003">Cell membrane</keyword>
<evidence type="ECO:0000313" key="20">
    <source>
        <dbReference type="EMBL" id="KYH35367.1"/>
    </source>
</evidence>
<dbReference type="GO" id="GO:0005886">
    <property type="term" value="C:plasma membrane"/>
    <property type="evidence" value="ECO:0007669"/>
    <property type="project" value="UniProtKB-SubCell"/>
</dbReference>
<dbReference type="EC" id="2.7.8.26" evidence="5 19"/>
<keyword evidence="12 19" id="KW-1133">Transmembrane helix</keyword>
<organism evidence="20 21">
    <name type="scientific">Clostridium tepidiprofundi DSM 19306</name>
    <dbReference type="NCBI Taxonomy" id="1121338"/>
    <lineage>
        <taxon>Bacteria</taxon>
        <taxon>Bacillati</taxon>
        <taxon>Bacillota</taxon>
        <taxon>Clostridia</taxon>
        <taxon>Eubacteriales</taxon>
        <taxon>Clostridiaceae</taxon>
        <taxon>Clostridium</taxon>
    </lineage>
</organism>
<dbReference type="NCBIfam" id="TIGR00317">
    <property type="entry name" value="cobS"/>
    <property type="match status" value="1"/>
</dbReference>
<dbReference type="Pfam" id="PF02654">
    <property type="entry name" value="CobS"/>
    <property type="match status" value="1"/>
</dbReference>
<sequence>MKKFMSELLNDFLLYFQFFTRIPINKNLNCDMENFKKGSIFFIFVGLFIGVSQWTVFYLFNKIFPPKITAIFVIMVSILITGATHVDGLGDVCDGFFAFKGKQKEKIIEIMKDSRVGTFSSIAIVFDILIRYAVIIAIIEKNVAFIIIAAPVLSKFSVVFISYIGKCAKKSGTGNLFINNIDLKRVIISALFTFVFIFKLIGVKYSIILMSVALIIALLFNKYCESKIGGLTGDTLGANNELVDMFVMLVYLAII</sequence>
<dbReference type="GO" id="GO:0009236">
    <property type="term" value="P:cobalamin biosynthetic process"/>
    <property type="evidence" value="ECO:0007669"/>
    <property type="project" value="UniProtKB-UniRule"/>
</dbReference>
<evidence type="ECO:0000256" key="6">
    <source>
        <dbReference type="ARBA" id="ARBA00015850"/>
    </source>
</evidence>
<name>A0A151B6U5_9CLOT</name>
<gene>
    <name evidence="19 20" type="primary">cobS</name>
    <name evidence="20" type="ORF">CLTEP_07710</name>
</gene>
<comment type="caution">
    <text evidence="20">The sequence shown here is derived from an EMBL/GenBank/DDBJ whole genome shotgun (WGS) entry which is preliminary data.</text>
</comment>
<dbReference type="GO" id="GO:0008818">
    <property type="term" value="F:cobalamin 5'-phosphate synthase activity"/>
    <property type="evidence" value="ECO:0007669"/>
    <property type="project" value="UniProtKB-UniRule"/>
</dbReference>
<reference evidence="20 21" key="1">
    <citation type="submission" date="2016-02" db="EMBL/GenBank/DDBJ databases">
        <title>Genome sequence of Clostridium tepidiprofundi DSM 19306.</title>
        <authorList>
            <person name="Poehlein A."/>
            <person name="Daniel R."/>
        </authorList>
    </citation>
    <scope>NUCLEOTIDE SEQUENCE [LARGE SCALE GENOMIC DNA]</scope>
    <source>
        <strain evidence="20 21">DSM 19306</strain>
    </source>
</reference>
<evidence type="ECO:0000256" key="12">
    <source>
        <dbReference type="ARBA" id="ARBA00022989"/>
    </source>
</evidence>
<dbReference type="PANTHER" id="PTHR34148">
    <property type="entry name" value="ADENOSYLCOBINAMIDE-GDP RIBAZOLETRANSFERASE"/>
    <property type="match status" value="1"/>
</dbReference>
<keyword evidence="8 19" id="KW-0169">Cobalamin biosynthesis</keyword>
<keyword evidence="9 19" id="KW-0808">Transferase</keyword>
<dbReference type="EMBL" id="LTBA01000004">
    <property type="protein sequence ID" value="KYH35367.1"/>
    <property type="molecule type" value="Genomic_DNA"/>
</dbReference>
<dbReference type="InterPro" id="IPR003805">
    <property type="entry name" value="CobS"/>
</dbReference>
<dbReference type="HAMAP" id="MF_00719">
    <property type="entry name" value="CobS"/>
    <property type="match status" value="1"/>
</dbReference>
<proteinExistence type="inferred from homology"/>
<feature type="transmembrane region" description="Helical" evidence="19">
    <location>
        <begin position="72"/>
        <end position="99"/>
    </location>
</feature>
<evidence type="ECO:0000256" key="13">
    <source>
        <dbReference type="ARBA" id="ARBA00023136"/>
    </source>
</evidence>
<evidence type="ECO:0000256" key="17">
    <source>
        <dbReference type="ARBA" id="ARBA00048623"/>
    </source>
</evidence>
<evidence type="ECO:0000256" key="7">
    <source>
        <dbReference type="ARBA" id="ARBA00022475"/>
    </source>
</evidence>
<evidence type="ECO:0000256" key="16">
    <source>
        <dbReference type="ARBA" id="ARBA00032853"/>
    </source>
</evidence>
<dbReference type="UniPathway" id="UPA00148">
    <property type="reaction ID" value="UER00238"/>
</dbReference>
<dbReference type="GO" id="GO:0051073">
    <property type="term" value="F:adenosylcobinamide-GDP ribazoletransferase activity"/>
    <property type="evidence" value="ECO:0007669"/>
    <property type="project" value="UniProtKB-UniRule"/>
</dbReference>
<keyword evidence="10 19" id="KW-0812">Transmembrane</keyword>
<feature type="transmembrane region" description="Helical" evidence="19">
    <location>
        <begin position="185"/>
        <end position="201"/>
    </location>
</feature>
<keyword evidence="21" id="KW-1185">Reference proteome</keyword>
<evidence type="ECO:0000256" key="2">
    <source>
        <dbReference type="ARBA" id="ARBA00004651"/>
    </source>
</evidence>
<evidence type="ECO:0000256" key="14">
    <source>
        <dbReference type="ARBA" id="ARBA00025228"/>
    </source>
</evidence>
<comment type="similarity">
    <text evidence="4 19">Belongs to the CobS family.</text>
</comment>
<keyword evidence="13 19" id="KW-0472">Membrane</keyword>
<dbReference type="STRING" id="1121338.CLTEP_07710"/>
<feature type="transmembrane region" description="Helical" evidence="19">
    <location>
        <begin position="119"/>
        <end position="139"/>
    </location>
</feature>
<evidence type="ECO:0000256" key="19">
    <source>
        <dbReference type="HAMAP-Rule" id="MF_00719"/>
    </source>
</evidence>
<evidence type="ECO:0000256" key="4">
    <source>
        <dbReference type="ARBA" id="ARBA00010561"/>
    </source>
</evidence>
<feature type="transmembrane region" description="Helical" evidence="19">
    <location>
        <begin position="40"/>
        <end position="60"/>
    </location>
</feature>
<dbReference type="PANTHER" id="PTHR34148:SF1">
    <property type="entry name" value="ADENOSYLCOBINAMIDE-GDP RIBAZOLETRANSFERASE"/>
    <property type="match status" value="1"/>
</dbReference>
<evidence type="ECO:0000256" key="15">
    <source>
        <dbReference type="ARBA" id="ARBA00032605"/>
    </source>
</evidence>
<dbReference type="AlphaFoldDB" id="A0A151B6U5"/>
<keyword evidence="11 19" id="KW-0460">Magnesium</keyword>
<accession>A0A151B6U5</accession>
<dbReference type="PATRIC" id="fig|1121338.3.peg.787"/>
<comment type="cofactor">
    <cofactor evidence="1 19">
        <name>Mg(2+)</name>
        <dbReference type="ChEBI" id="CHEBI:18420"/>
    </cofactor>
</comment>
<comment type="pathway">
    <text evidence="3 19">Cofactor biosynthesis; adenosylcobalamin biosynthesis; adenosylcobalamin from cob(II)yrinate a,c-diamide: step 7/7.</text>
</comment>
<evidence type="ECO:0000256" key="1">
    <source>
        <dbReference type="ARBA" id="ARBA00001946"/>
    </source>
</evidence>
<comment type="subcellular location">
    <subcellularLocation>
        <location evidence="2 19">Cell membrane</location>
        <topology evidence="2 19">Multi-pass membrane protein</topology>
    </subcellularLocation>
</comment>
<evidence type="ECO:0000256" key="8">
    <source>
        <dbReference type="ARBA" id="ARBA00022573"/>
    </source>
</evidence>
<evidence type="ECO:0000256" key="9">
    <source>
        <dbReference type="ARBA" id="ARBA00022679"/>
    </source>
</evidence>
<evidence type="ECO:0000256" key="3">
    <source>
        <dbReference type="ARBA" id="ARBA00004663"/>
    </source>
</evidence>
<evidence type="ECO:0000313" key="21">
    <source>
        <dbReference type="Proteomes" id="UP000075531"/>
    </source>
</evidence>